<name>A0A667HDE5_LYNCA</name>
<keyword evidence="2" id="KW-1185">Reference proteome</keyword>
<dbReference type="Ensembl" id="ENSLCNT00005027145.1">
    <property type="protein sequence ID" value="ENSLCNP00005024296.1"/>
    <property type="gene ID" value="ENSLCNG00005015782.1"/>
</dbReference>
<reference evidence="1" key="2">
    <citation type="submission" date="2025-09" db="UniProtKB">
        <authorList>
            <consortium name="Ensembl"/>
        </authorList>
    </citation>
    <scope>IDENTIFICATION</scope>
</reference>
<sequence>LIYVIRKYGTSYCKQIIRKKKSQLEEEKQAPIKYIQDVTDSEKSWQALVQKCHYLFVQRNNQRRQLPNVF</sequence>
<dbReference type="Proteomes" id="UP000472241">
    <property type="component" value="Unplaced"/>
</dbReference>
<reference evidence="1" key="1">
    <citation type="submission" date="2025-08" db="UniProtKB">
        <authorList>
            <consortium name="Ensembl"/>
        </authorList>
    </citation>
    <scope>IDENTIFICATION</scope>
</reference>
<accession>A0A667HDE5</accession>
<organism evidence="1 2">
    <name type="scientific">Lynx canadensis</name>
    <name type="common">Canada lynx</name>
    <name type="synonym">Felis canadensis</name>
    <dbReference type="NCBI Taxonomy" id="61383"/>
    <lineage>
        <taxon>Eukaryota</taxon>
        <taxon>Metazoa</taxon>
        <taxon>Chordata</taxon>
        <taxon>Craniata</taxon>
        <taxon>Vertebrata</taxon>
        <taxon>Euteleostomi</taxon>
        <taxon>Mammalia</taxon>
        <taxon>Eutheria</taxon>
        <taxon>Laurasiatheria</taxon>
        <taxon>Carnivora</taxon>
        <taxon>Feliformia</taxon>
        <taxon>Felidae</taxon>
        <taxon>Felinae</taxon>
        <taxon>Lynx</taxon>
    </lineage>
</organism>
<evidence type="ECO:0000313" key="1">
    <source>
        <dbReference type="Ensembl" id="ENSLCNP00005024296.1"/>
    </source>
</evidence>
<protein>
    <submittedName>
        <fullName evidence="1">Uncharacterized protein</fullName>
    </submittedName>
</protein>
<evidence type="ECO:0000313" key="2">
    <source>
        <dbReference type="Proteomes" id="UP000472241"/>
    </source>
</evidence>
<proteinExistence type="predicted"/>
<dbReference type="AlphaFoldDB" id="A0A667HDE5"/>